<organism evidence="2 3">
    <name type="scientific">Candidatus Cohnella colombiensis</name>
    <dbReference type="NCBI Taxonomy" id="3121368"/>
    <lineage>
        <taxon>Bacteria</taxon>
        <taxon>Bacillati</taxon>
        <taxon>Bacillota</taxon>
        <taxon>Bacilli</taxon>
        <taxon>Bacillales</taxon>
        <taxon>Paenibacillaceae</taxon>
        <taxon>Cohnella</taxon>
    </lineage>
</organism>
<evidence type="ECO:0000313" key="2">
    <source>
        <dbReference type="EMBL" id="WEK54691.1"/>
    </source>
</evidence>
<proteinExistence type="predicted"/>
<dbReference type="AlphaFoldDB" id="A0AA95EXC7"/>
<evidence type="ECO:0000313" key="3">
    <source>
        <dbReference type="Proteomes" id="UP001178662"/>
    </source>
</evidence>
<feature type="region of interest" description="Disordered" evidence="1">
    <location>
        <begin position="17"/>
        <end position="45"/>
    </location>
</feature>
<evidence type="ECO:0000256" key="1">
    <source>
        <dbReference type="SAM" id="MobiDB-lite"/>
    </source>
</evidence>
<sequence>MSWNRWWHNLNRRLIRDTNKPDQDPLGTDRNPQHALPVNSDPSLDEDELEQIAGGLAGVRVPICSQCNHRTAVSGMKICAECFRKSNSADSEWKG</sequence>
<name>A0AA95EXC7_9BACL</name>
<reference evidence="2" key="1">
    <citation type="submission" date="2023-03" db="EMBL/GenBank/DDBJ databases">
        <title>Andean soil-derived lignocellulolytic bacterial consortium as a source of novel taxa and putative plastic-active enzymes.</title>
        <authorList>
            <person name="Diaz-Garcia L."/>
            <person name="Chuvochina M."/>
            <person name="Feuerriegel G."/>
            <person name="Bunk B."/>
            <person name="Sproer C."/>
            <person name="Streit W.R."/>
            <person name="Rodriguez L.M."/>
            <person name="Overmann J."/>
            <person name="Jimenez D.J."/>
        </authorList>
    </citation>
    <scope>NUCLEOTIDE SEQUENCE</scope>
    <source>
        <strain evidence="2">MAG 2441</strain>
    </source>
</reference>
<dbReference type="EMBL" id="CP119317">
    <property type="protein sequence ID" value="WEK54691.1"/>
    <property type="molecule type" value="Genomic_DNA"/>
</dbReference>
<keyword evidence="3" id="KW-1185">Reference proteome</keyword>
<gene>
    <name evidence="2" type="ORF">P0Y55_01025</name>
</gene>
<dbReference type="Proteomes" id="UP001178662">
    <property type="component" value="Chromosome"/>
</dbReference>
<protein>
    <submittedName>
        <fullName evidence="2">Uncharacterized protein</fullName>
    </submittedName>
</protein>
<accession>A0AA95EXC7</accession>